<dbReference type="Proteomes" id="UP000602510">
    <property type="component" value="Unassembled WGS sequence"/>
</dbReference>
<organism evidence="1 2">
    <name type="scientific">Phytophthora infestans</name>
    <name type="common">Potato late blight agent</name>
    <name type="synonym">Botrytis infestans</name>
    <dbReference type="NCBI Taxonomy" id="4787"/>
    <lineage>
        <taxon>Eukaryota</taxon>
        <taxon>Sar</taxon>
        <taxon>Stramenopiles</taxon>
        <taxon>Oomycota</taxon>
        <taxon>Peronosporomycetes</taxon>
        <taxon>Peronosporales</taxon>
        <taxon>Peronosporaceae</taxon>
        <taxon>Phytophthora</taxon>
    </lineage>
</organism>
<keyword evidence="2" id="KW-1185">Reference proteome</keyword>
<sequence length="140" mass="16799">MFEQQSRVARQKYKTYPPKLQGRADEDLELWLFAKVEHLNGYAVERDSCDFRFVDMVVPFLGPDAMSWYRELKNILGDRPRTWFLFIQQIRVRFRDTDFEFKLLSKLHDLQITGTQQEYTSKVLLLLSQSSLELPEMMKR</sequence>
<protein>
    <recommendedName>
        <fullName evidence="3">Retrotransposon gag domain-containing protein</fullName>
    </recommendedName>
</protein>
<accession>A0A833TLB9</accession>
<evidence type="ECO:0000313" key="1">
    <source>
        <dbReference type="EMBL" id="KAF4045355.1"/>
    </source>
</evidence>
<comment type="caution">
    <text evidence="1">The sequence shown here is derived from an EMBL/GenBank/DDBJ whole genome shotgun (WGS) entry which is preliminary data.</text>
</comment>
<gene>
    <name evidence="1" type="ORF">GN244_ATG02265</name>
</gene>
<dbReference type="EMBL" id="WSZM01000050">
    <property type="protein sequence ID" value="KAF4045355.1"/>
    <property type="molecule type" value="Genomic_DNA"/>
</dbReference>
<evidence type="ECO:0000313" key="2">
    <source>
        <dbReference type="Proteomes" id="UP000602510"/>
    </source>
</evidence>
<dbReference type="AlphaFoldDB" id="A0A833TLB9"/>
<reference evidence="1" key="1">
    <citation type="submission" date="2020-04" db="EMBL/GenBank/DDBJ databases">
        <title>Hybrid Assembly of Korean Phytophthora infestans isolates.</title>
        <authorList>
            <person name="Prokchorchik M."/>
            <person name="Lee Y."/>
            <person name="Seo J."/>
            <person name="Cho J.-H."/>
            <person name="Park Y.-E."/>
            <person name="Jang D.-C."/>
            <person name="Im J.-S."/>
            <person name="Choi J.-G."/>
            <person name="Park H.-J."/>
            <person name="Lee G.-B."/>
            <person name="Lee Y.-G."/>
            <person name="Hong S.-Y."/>
            <person name="Cho K."/>
            <person name="Sohn K.H."/>
        </authorList>
    </citation>
    <scope>NUCLEOTIDE SEQUENCE</scope>
    <source>
        <strain evidence="1">KR_1_A1</strain>
    </source>
</reference>
<name>A0A833TLB9_PHYIN</name>
<evidence type="ECO:0008006" key="3">
    <source>
        <dbReference type="Google" id="ProtNLM"/>
    </source>
</evidence>
<proteinExistence type="predicted"/>